<proteinExistence type="predicted"/>
<comment type="caution">
    <text evidence="1">The sequence shown here is derived from an EMBL/GenBank/DDBJ whole genome shotgun (WGS) entry which is preliminary data.</text>
</comment>
<dbReference type="EMBL" id="CM056811">
    <property type="protein sequence ID" value="KAJ8636913.1"/>
    <property type="molecule type" value="Genomic_DNA"/>
</dbReference>
<sequence length="945" mass="104826">MKRSYIMMVVVVVVVMSLLNCYVECEGCSEEERSLLLQLKSSLNLSNEDSFHLSDWEGQYCCEWGGASCSNTTSRVFQLLLDPVGQQGSLSADRIWYPKESVNILAQFKELQYLYMSGYRMNGSDILRVQAFCKLQYLKELTLYSTSLEGKIPHCIGNMHSLQVLDLSDNQLQGTISPLTINNLTMITDLSLSNNHFVGTIPFSMFANLSKLISLDLSNNYQLEVETEPPNWAPHFQLTNLNLANCKLNRLSGSIVPSFLSTQHTLESLILSNSSLAGDIPSYLLYNSTQYLYLQGNSLGGPFPLPHQNTTSSLSSLDISNNLVYGSLPVNFVDLFPFLYHCDMSANALQGNLPPRMGIGTLQWLFLSDNNFSGEMPPGLMKSINMAYLALSNNRLQGEMLPGNVSMEGLACLELDGNEFTIPPDLSKTPFLVILNIRNNHLSGNISSWLPVNQYLTVLLVRGNHFEGSIPSHICQMESLHLLDLSNNSLGGAIPSCLASVPDWKSRPVAYNPRMEVIPIDLITKGISYNYTGMPVQWMTLIDLSMNKLTGAIPFEMGNMTGLRALNLSHNLLNGPLPVSFQNMENLESLDLSHNNLTGKIPQEITKLSFLGAFSVAFNNLSGEIPSQGHFLTFTNSSYEGNQEICYCLSYRLVHKANLQETCHLCFSVHWREAAMPMTPNDENAAIKGKYTAMFLCWILGAGSLFPWNSMLTTLDYYIAIFPNYHPSRVLTIAVLSFAFGTIIIMTYYEAKMNTRRRNLIGYTLYFIGSVSVLVLNLTTSRSGGIGAYIGFPELLQSFLAGLAASGTITSAFRLAMKAAFENTKGGLRKGALLFLALSASFELVCVFLYAYVFFKVPIVKYYHSKASAEGSKTVSIDLTDAGIQVQATPSGEEDREQFERLSNKQLLLKNIDYAIDIFLICVQTFSIFPGFLDEDTGSHGLGSW</sequence>
<organism evidence="1 2">
    <name type="scientific">Persea americana</name>
    <name type="common">Avocado</name>
    <dbReference type="NCBI Taxonomy" id="3435"/>
    <lineage>
        <taxon>Eukaryota</taxon>
        <taxon>Viridiplantae</taxon>
        <taxon>Streptophyta</taxon>
        <taxon>Embryophyta</taxon>
        <taxon>Tracheophyta</taxon>
        <taxon>Spermatophyta</taxon>
        <taxon>Magnoliopsida</taxon>
        <taxon>Magnoliidae</taxon>
        <taxon>Laurales</taxon>
        <taxon>Lauraceae</taxon>
        <taxon>Persea</taxon>
    </lineage>
</organism>
<keyword evidence="2" id="KW-1185">Reference proteome</keyword>
<evidence type="ECO:0000313" key="2">
    <source>
        <dbReference type="Proteomes" id="UP001234297"/>
    </source>
</evidence>
<protein>
    <submittedName>
        <fullName evidence="1">Uncharacterized protein</fullName>
    </submittedName>
</protein>
<dbReference type="Proteomes" id="UP001234297">
    <property type="component" value="Chromosome 3"/>
</dbReference>
<name>A0ACC2LUM8_PERAE</name>
<evidence type="ECO:0000313" key="1">
    <source>
        <dbReference type="EMBL" id="KAJ8636913.1"/>
    </source>
</evidence>
<gene>
    <name evidence="1" type="ORF">MRB53_011180</name>
</gene>
<accession>A0ACC2LUM8</accession>
<reference evidence="1 2" key="1">
    <citation type="journal article" date="2022" name="Hortic Res">
        <title>A haplotype resolved chromosomal level avocado genome allows analysis of novel avocado genes.</title>
        <authorList>
            <person name="Nath O."/>
            <person name="Fletcher S.J."/>
            <person name="Hayward A."/>
            <person name="Shaw L.M."/>
            <person name="Masouleh A.K."/>
            <person name="Furtado A."/>
            <person name="Henry R.J."/>
            <person name="Mitter N."/>
        </authorList>
    </citation>
    <scope>NUCLEOTIDE SEQUENCE [LARGE SCALE GENOMIC DNA]</scope>
    <source>
        <strain evidence="2">cv. Hass</strain>
    </source>
</reference>